<proteinExistence type="predicted"/>
<feature type="domain" description="Peptidase C45 hydrolase" evidence="1">
    <location>
        <begin position="95"/>
        <end position="326"/>
    </location>
</feature>
<dbReference type="Gene3D" id="3.60.60.10">
    <property type="entry name" value="Penicillin V Acylase, Chain A"/>
    <property type="match status" value="1"/>
</dbReference>
<accession>A0A2M7UZB3</accession>
<dbReference type="AlphaFoldDB" id="A0A2M7UZB3"/>
<dbReference type="InterPro" id="IPR005079">
    <property type="entry name" value="Peptidase_C45_hydrolase"/>
</dbReference>
<dbReference type="PANTHER" id="PTHR34180:SF1">
    <property type="entry name" value="BETA-ALANYL-DOPAMINE_CARCININE HYDROLASE"/>
    <property type="match status" value="1"/>
</dbReference>
<dbReference type="EMBL" id="PFPB01000013">
    <property type="protein sequence ID" value="PIZ89205.1"/>
    <property type="molecule type" value="Genomic_DNA"/>
</dbReference>
<dbReference type="InterPro" id="IPR029055">
    <property type="entry name" value="Ntn_hydrolases_N"/>
</dbReference>
<evidence type="ECO:0000313" key="3">
    <source>
        <dbReference type="Proteomes" id="UP000230760"/>
    </source>
</evidence>
<dbReference type="Proteomes" id="UP000230760">
    <property type="component" value="Unassembled WGS sequence"/>
</dbReference>
<comment type="caution">
    <text evidence="2">The sequence shown here is derived from an EMBL/GenBank/DDBJ whole genome shotgun (WGS) entry which is preliminary data.</text>
</comment>
<dbReference type="InterPro" id="IPR047801">
    <property type="entry name" value="Peptidase_C45"/>
</dbReference>
<gene>
    <name evidence="2" type="ORF">COX90_00570</name>
</gene>
<organism evidence="2 3">
    <name type="scientific">Candidatus Nealsonbacteria bacterium CG_4_10_14_0_2_um_filter_38_17</name>
    <dbReference type="NCBI Taxonomy" id="1974680"/>
    <lineage>
        <taxon>Bacteria</taxon>
        <taxon>Candidatus Nealsoniibacteriota</taxon>
    </lineage>
</organism>
<evidence type="ECO:0000259" key="1">
    <source>
        <dbReference type="Pfam" id="PF03417"/>
    </source>
</evidence>
<dbReference type="SUPFAM" id="SSF56235">
    <property type="entry name" value="N-terminal nucleophile aminohydrolases (Ntn hydrolases)"/>
    <property type="match status" value="1"/>
</dbReference>
<evidence type="ECO:0000313" key="2">
    <source>
        <dbReference type="EMBL" id="PIZ89205.1"/>
    </source>
</evidence>
<reference evidence="3" key="1">
    <citation type="submission" date="2017-09" db="EMBL/GenBank/DDBJ databases">
        <title>Depth-based differentiation of microbial function through sediment-hosted aquifers and enrichment of novel symbionts in the deep terrestrial subsurface.</title>
        <authorList>
            <person name="Probst A.J."/>
            <person name="Ladd B."/>
            <person name="Jarett J.K."/>
            <person name="Geller-Mcgrath D.E."/>
            <person name="Sieber C.M.K."/>
            <person name="Emerson J.B."/>
            <person name="Anantharaman K."/>
            <person name="Thomas B.C."/>
            <person name="Malmstrom R."/>
            <person name="Stieglmeier M."/>
            <person name="Klingl A."/>
            <person name="Woyke T."/>
            <person name="Ryan C.M."/>
            <person name="Banfield J.F."/>
        </authorList>
    </citation>
    <scope>NUCLEOTIDE SEQUENCE [LARGE SCALE GENOMIC DNA]</scope>
</reference>
<dbReference type="Pfam" id="PF03417">
    <property type="entry name" value="AAT"/>
    <property type="match status" value="1"/>
</dbReference>
<protein>
    <recommendedName>
        <fullName evidence="1">Peptidase C45 hydrolase domain-containing protein</fullName>
    </recommendedName>
</protein>
<dbReference type="InterPro" id="IPR047794">
    <property type="entry name" value="C45_proenzyme-like"/>
</dbReference>
<dbReference type="NCBIfam" id="NF040521">
    <property type="entry name" value="C45_proenzyme"/>
    <property type="match status" value="1"/>
</dbReference>
<sequence length="339" mass="39328">MKTFKGSFFEIGKQQGKIYRQNGLDLRNVKVNKKIVREQLKIYRKYYPQQIEELNGIAEGGNFDREKIYQIYLAGEILWFTSKFGVPLSCTIFGVKNKNGVFVGRNLDWIPITEKVMEVYKREADGYYRLLAVSDMLIGSEKDVKNKFLFYDTIDIINEKGLFIGITFAYGNTWSYGLCWKDMTRIIGETCSTVDEALKVFKKNPLAAPKNFFIADKKGNFVVVEHNSNKYKVLYPKNGVLIQANHSVDPELAKIDRVLTIRPYHNTFIRYYEALQKINLVKDKFKLSDVIKVLGNPKSYICQNNEIKTIWTLALDMTRSRYKLYTDVVGSKKEQDLIV</sequence>
<name>A0A2M7UZB3_9BACT</name>
<dbReference type="PANTHER" id="PTHR34180">
    <property type="entry name" value="PEPTIDASE C45"/>
    <property type="match status" value="1"/>
</dbReference>